<organism evidence="2 3">
    <name type="scientific">Erythrobacter ani</name>
    <dbReference type="NCBI Taxonomy" id="2827235"/>
    <lineage>
        <taxon>Bacteria</taxon>
        <taxon>Pseudomonadati</taxon>
        <taxon>Pseudomonadota</taxon>
        <taxon>Alphaproteobacteria</taxon>
        <taxon>Sphingomonadales</taxon>
        <taxon>Erythrobacteraceae</taxon>
        <taxon>Erythrobacter/Porphyrobacter group</taxon>
        <taxon>Erythrobacter</taxon>
    </lineage>
</organism>
<dbReference type="Pfam" id="PF01425">
    <property type="entry name" value="Amidase"/>
    <property type="match status" value="1"/>
</dbReference>
<reference evidence="2 3" key="1">
    <citation type="submission" date="2021-04" db="EMBL/GenBank/DDBJ databases">
        <authorList>
            <person name="Pira H."/>
            <person name="Risdian C."/>
            <person name="Wink J."/>
        </authorList>
    </citation>
    <scope>NUCLEOTIDE SEQUENCE [LARGE SCALE GENOMIC DNA]</scope>
    <source>
        <strain evidence="2 3">WH131</strain>
    </source>
</reference>
<gene>
    <name evidence="2" type="ORF">KCG45_11170</name>
</gene>
<dbReference type="InterPro" id="IPR052739">
    <property type="entry name" value="FAAH2"/>
</dbReference>
<dbReference type="Proteomes" id="UP000699975">
    <property type="component" value="Unassembled WGS sequence"/>
</dbReference>
<comment type="caution">
    <text evidence="2">The sequence shown here is derived from an EMBL/GenBank/DDBJ whole genome shotgun (WGS) entry which is preliminary data.</text>
</comment>
<dbReference type="InterPro" id="IPR023631">
    <property type="entry name" value="Amidase_dom"/>
</dbReference>
<name>A0ABS6SNY4_9SPHN</name>
<evidence type="ECO:0000259" key="1">
    <source>
        <dbReference type="Pfam" id="PF01425"/>
    </source>
</evidence>
<dbReference type="PANTHER" id="PTHR43372">
    <property type="entry name" value="FATTY-ACID AMIDE HYDROLASE"/>
    <property type="match status" value="1"/>
</dbReference>
<accession>A0ABS6SNY4</accession>
<dbReference type="PANTHER" id="PTHR43372:SF4">
    <property type="entry name" value="FATTY-ACID AMIDE HYDROLASE 2"/>
    <property type="match status" value="1"/>
</dbReference>
<sequence>MAYPTLTDKPGAIATAAAIRSGEMSPIEAVDAAILRIEHLDAEINAVAVPDFDRACDTARAMTGQTPGADQPLFGVPMTVKESFDVEGLQSCWGHERLIDYIAPRDSELVRRLKAAGAIIIGKTNVPIDLSDWQSFNAVYGRTRNPHNPERSPGGSSGGGAAAVASGMVPCEYGTDIGGSVRVPAHFCGIWGHKTSWGLVSKRGHDHPQIARRKGFTAAHDGALSIAGPLARNAADLTLLTQLGATIPLQRKSRPLRDCRVLAITEFPASPVDASVSEPIDCAIEELVRTGIKVERASALIPDLAQQQADYLRMLNIALARGAPSPDGKRASAADWFDLLDAQAANEFAWAQLFETYDFVLAPPAPVLAIPHLDGSVFNATIRVNGQDIPAGAALAWAGLATFPNLPSTVLPIGESNYEGTALPCGMQVIGPRWSDLDCIDAAEAIAQILHG</sequence>
<evidence type="ECO:0000313" key="3">
    <source>
        <dbReference type="Proteomes" id="UP000699975"/>
    </source>
</evidence>
<keyword evidence="3" id="KW-1185">Reference proteome</keyword>
<dbReference type="EMBL" id="JAGSPB010000002">
    <property type="protein sequence ID" value="MBV7266741.1"/>
    <property type="molecule type" value="Genomic_DNA"/>
</dbReference>
<feature type="domain" description="Amidase" evidence="1">
    <location>
        <begin position="28"/>
        <end position="314"/>
    </location>
</feature>
<evidence type="ECO:0000313" key="2">
    <source>
        <dbReference type="EMBL" id="MBV7266741.1"/>
    </source>
</evidence>
<proteinExistence type="predicted"/>
<protein>
    <submittedName>
        <fullName evidence="2">Amidase</fullName>
    </submittedName>
</protein>